<keyword evidence="2" id="KW-1185">Reference proteome</keyword>
<name>A0A9J6AF66_SOLCO</name>
<evidence type="ECO:0000313" key="1">
    <source>
        <dbReference type="EMBL" id="KAG5623027.1"/>
    </source>
</evidence>
<dbReference type="EMBL" id="JACXVP010000002">
    <property type="protein sequence ID" value="KAG5623027.1"/>
    <property type="molecule type" value="Genomic_DNA"/>
</dbReference>
<sequence length="92" mass="10975">MDGSKNRFWKDIWHEKGNMEDLFPDIYNLIIRNLNDWEIVRVTEFLNTVNTFTGLQPGEDKLWWTGDDKGVFKVNKSYKVMDQTDQQCSSWP</sequence>
<reference evidence="1 2" key="1">
    <citation type="submission" date="2020-09" db="EMBL/GenBank/DDBJ databases">
        <title>De no assembly of potato wild relative species, Solanum commersonii.</title>
        <authorList>
            <person name="Cho K."/>
        </authorList>
    </citation>
    <scope>NUCLEOTIDE SEQUENCE [LARGE SCALE GENOMIC DNA]</scope>
    <source>
        <strain evidence="1">LZ3.2</strain>
        <tissue evidence="1">Leaf</tissue>
    </source>
</reference>
<organism evidence="1 2">
    <name type="scientific">Solanum commersonii</name>
    <name type="common">Commerson's wild potato</name>
    <name type="synonym">Commerson's nightshade</name>
    <dbReference type="NCBI Taxonomy" id="4109"/>
    <lineage>
        <taxon>Eukaryota</taxon>
        <taxon>Viridiplantae</taxon>
        <taxon>Streptophyta</taxon>
        <taxon>Embryophyta</taxon>
        <taxon>Tracheophyta</taxon>
        <taxon>Spermatophyta</taxon>
        <taxon>Magnoliopsida</taxon>
        <taxon>eudicotyledons</taxon>
        <taxon>Gunneridae</taxon>
        <taxon>Pentapetalae</taxon>
        <taxon>asterids</taxon>
        <taxon>lamiids</taxon>
        <taxon>Solanales</taxon>
        <taxon>Solanaceae</taxon>
        <taxon>Solanoideae</taxon>
        <taxon>Solaneae</taxon>
        <taxon>Solanum</taxon>
    </lineage>
</organism>
<gene>
    <name evidence="1" type="ORF">H5410_008245</name>
</gene>
<dbReference type="AlphaFoldDB" id="A0A9J6AF66"/>
<accession>A0A9J6AF66</accession>
<comment type="caution">
    <text evidence="1">The sequence shown here is derived from an EMBL/GenBank/DDBJ whole genome shotgun (WGS) entry which is preliminary data.</text>
</comment>
<protein>
    <submittedName>
        <fullName evidence="1">Uncharacterized protein</fullName>
    </submittedName>
</protein>
<evidence type="ECO:0000313" key="2">
    <source>
        <dbReference type="Proteomes" id="UP000824120"/>
    </source>
</evidence>
<dbReference type="Proteomes" id="UP000824120">
    <property type="component" value="Chromosome 2"/>
</dbReference>
<proteinExistence type="predicted"/>
<dbReference type="OrthoDB" id="1731458at2759"/>